<name>A0ABS8NC28_9CLOT</name>
<comment type="caution">
    <text evidence="9">The sequence shown here is derived from an EMBL/GenBank/DDBJ whole genome shotgun (WGS) entry which is preliminary data.</text>
</comment>
<accession>A0ABS8NC28</accession>
<evidence type="ECO:0000256" key="4">
    <source>
        <dbReference type="ARBA" id="ARBA00022598"/>
    </source>
</evidence>
<evidence type="ECO:0000313" key="9">
    <source>
        <dbReference type="EMBL" id="MCC9296744.1"/>
    </source>
</evidence>
<dbReference type="PANTHER" id="PTHR12561:SF3">
    <property type="entry name" value="LIPOYLTRANSFERASE 1, MITOCHONDRIAL"/>
    <property type="match status" value="1"/>
</dbReference>
<evidence type="ECO:0000256" key="7">
    <source>
        <dbReference type="ARBA" id="ARBA00048037"/>
    </source>
</evidence>
<evidence type="ECO:0000256" key="3">
    <source>
        <dbReference type="ARBA" id="ARBA00012367"/>
    </source>
</evidence>
<keyword evidence="5" id="KW-0547">Nucleotide-binding</keyword>
<evidence type="ECO:0000256" key="2">
    <source>
        <dbReference type="ARBA" id="ARBA00005124"/>
    </source>
</evidence>
<dbReference type="Gene3D" id="3.30.390.50">
    <property type="entry name" value="CO dehydrogenase flavoprotein, C-terminal domain"/>
    <property type="match status" value="1"/>
</dbReference>
<keyword evidence="10" id="KW-1185">Reference proteome</keyword>
<dbReference type="GO" id="GO:0016979">
    <property type="term" value="F:lipoate-protein ligase activity"/>
    <property type="evidence" value="ECO:0007669"/>
    <property type="project" value="UniProtKB-EC"/>
</dbReference>
<organism evidence="9 10">
    <name type="scientific">Clostridium aromativorans</name>
    <dbReference type="NCBI Taxonomy" id="2836848"/>
    <lineage>
        <taxon>Bacteria</taxon>
        <taxon>Bacillati</taxon>
        <taxon>Bacillota</taxon>
        <taxon>Clostridia</taxon>
        <taxon>Eubacteriales</taxon>
        <taxon>Clostridiaceae</taxon>
        <taxon>Clostridium</taxon>
    </lineage>
</organism>
<dbReference type="PROSITE" id="PS51733">
    <property type="entry name" value="BPL_LPL_CATALYTIC"/>
    <property type="match status" value="1"/>
</dbReference>
<feature type="domain" description="BPL/LPL catalytic" evidence="8">
    <location>
        <begin position="26"/>
        <end position="209"/>
    </location>
</feature>
<reference evidence="9" key="1">
    <citation type="submission" date="2021-11" db="EMBL/GenBank/DDBJ databases">
        <authorList>
            <person name="Qingchun L."/>
            <person name="Dong Z."/>
            <person name="Zongwei Q."/>
            <person name="Jia Z."/>
            <person name="Duotao L."/>
        </authorList>
    </citation>
    <scope>NUCLEOTIDE SEQUENCE</scope>
    <source>
        <strain evidence="9">WLY-B-L2</strain>
    </source>
</reference>
<sequence length="314" mass="35568">MSRIYVSLETDPYYNVAAEYQLFSEAGPKTCLFLWRNRPAVVLGRNQNVFAECDTEFLKEHEIVPVRRLSGGGAVFHDLGNVNFTFISEEKYADVGRYLKIISNAILSMGVECTFSGRNDLLISGKKFSGHAQYADYGNFLYHGTLMVNVNLDMLTGALKPSFLKLNSKGINSVRSRVVNLSDLCEGVTPESTIDAVIQAFMLEYGMEMSIRQISSNNMKPSILEKIKRDDWIYGEAPDFNISFEEKLSFGNVTIFANVSDGRISRLKVYTDSLVPIDFTAFEKGLTKSFFDKKILTHRLEKFVDNVKQKRKCR</sequence>
<dbReference type="EC" id="6.3.1.20" evidence="3"/>
<dbReference type="InterPro" id="IPR004562">
    <property type="entry name" value="LipoylTrfase_LipoateP_Ligase"/>
</dbReference>
<gene>
    <name evidence="9" type="ORF">LN736_18065</name>
</gene>
<dbReference type="CDD" id="cd16443">
    <property type="entry name" value="LplA"/>
    <property type="match status" value="1"/>
</dbReference>
<evidence type="ECO:0000256" key="6">
    <source>
        <dbReference type="ARBA" id="ARBA00022840"/>
    </source>
</evidence>
<dbReference type="RefSeq" id="WP_229982152.1">
    <property type="nucleotide sequence ID" value="NZ_JAJJPB010000047.1"/>
</dbReference>
<dbReference type="Gene3D" id="3.30.930.10">
    <property type="entry name" value="Bira Bifunctional Protein, Domain 2"/>
    <property type="match status" value="1"/>
</dbReference>
<proteinExistence type="predicted"/>
<evidence type="ECO:0000259" key="8">
    <source>
        <dbReference type="PROSITE" id="PS51733"/>
    </source>
</evidence>
<evidence type="ECO:0000256" key="5">
    <source>
        <dbReference type="ARBA" id="ARBA00022741"/>
    </source>
</evidence>
<comment type="pathway">
    <text evidence="1">Protein modification; protein lipoylation via exogenous pathway; protein N(6)-(lipoyl)lysine from lipoate: step 2/2.</text>
</comment>
<keyword evidence="6" id="KW-0067">ATP-binding</keyword>
<dbReference type="SUPFAM" id="SSF55681">
    <property type="entry name" value="Class II aaRS and biotin synthetases"/>
    <property type="match status" value="1"/>
</dbReference>
<dbReference type="Pfam" id="PF10437">
    <property type="entry name" value="Lip_prot_lig_C"/>
    <property type="match status" value="1"/>
</dbReference>
<dbReference type="NCBIfam" id="TIGR00545">
    <property type="entry name" value="lipoyltrans"/>
    <property type="match status" value="1"/>
</dbReference>
<keyword evidence="4 9" id="KW-0436">Ligase</keyword>
<comment type="pathway">
    <text evidence="2">Protein modification; protein lipoylation via exogenous pathway; protein N(6)-(lipoyl)lysine from lipoate: step 1/2.</text>
</comment>
<dbReference type="EMBL" id="JAJJPB010000047">
    <property type="protein sequence ID" value="MCC9296744.1"/>
    <property type="molecule type" value="Genomic_DNA"/>
</dbReference>
<comment type="catalytic activity">
    <reaction evidence="7">
        <text>L-lysyl-[lipoyl-carrier protein] + (R)-lipoate + ATP = N(6)-[(R)-lipoyl]-L-lysyl-[lipoyl-carrier protein] + AMP + diphosphate + H(+)</text>
        <dbReference type="Rhea" id="RHEA:49288"/>
        <dbReference type="Rhea" id="RHEA-COMP:10500"/>
        <dbReference type="Rhea" id="RHEA-COMP:10502"/>
        <dbReference type="ChEBI" id="CHEBI:15378"/>
        <dbReference type="ChEBI" id="CHEBI:29969"/>
        <dbReference type="ChEBI" id="CHEBI:30616"/>
        <dbReference type="ChEBI" id="CHEBI:33019"/>
        <dbReference type="ChEBI" id="CHEBI:83088"/>
        <dbReference type="ChEBI" id="CHEBI:83099"/>
        <dbReference type="ChEBI" id="CHEBI:456215"/>
        <dbReference type="EC" id="6.3.1.20"/>
    </reaction>
</comment>
<dbReference type="InterPro" id="IPR045864">
    <property type="entry name" value="aa-tRNA-synth_II/BPL/LPL"/>
</dbReference>
<protein>
    <recommendedName>
        <fullName evidence="3">lipoate--protein ligase</fullName>
        <ecNumber evidence="3">6.3.1.20</ecNumber>
    </recommendedName>
</protein>
<evidence type="ECO:0000313" key="10">
    <source>
        <dbReference type="Proteomes" id="UP001165422"/>
    </source>
</evidence>
<dbReference type="Proteomes" id="UP001165422">
    <property type="component" value="Unassembled WGS sequence"/>
</dbReference>
<dbReference type="Pfam" id="PF21948">
    <property type="entry name" value="LplA-B_cat"/>
    <property type="match status" value="1"/>
</dbReference>
<dbReference type="PANTHER" id="PTHR12561">
    <property type="entry name" value="LIPOATE-PROTEIN LIGASE"/>
    <property type="match status" value="1"/>
</dbReference>
<dbReference type="SUPFAM" id="SSF82649">
    <property type="entry name" value="SufE/NifU"/>
    <property type="match status" value="1"/>
</dbReference>
<dbReference type="InterPro" id="IPR004143">
    <property type="entry name" value="BPL_LPL_catalytic"/>
</dbReference>
<evidence type="ECO:0000256" key="1">
    <source>
        <dbReference type="ARBA" id="ARBA00005085"/>
    </source>
</evidence>
<dbReference type="InterPro" id="IPR019491">
    <property type="entry name" value="Lipoate_protein_ligase_C"/>
</dbReference>